<accession>A0A645F401</accession>
<organism evidence="1">
    <name type="scientific">bioreactor metagenome</name>
    <dbReference type="NCBI Taxonomy" id="1076179"/>
    <lineage>
        <taxon>unclassified sequences</taxon>
        <taxon>metagenomes</taxon>
        <taxon>ecological metagenomes</taxon>
    </lineage>
</organism>
<dbReference type="AlphaFoldDB" id="A0A645F401"/>
<reference evidence="1" key="1">
    <citation type="submission" date="2019-08" db="EMBL/GenBank/DDBJ databases">
        <authorList>
            <person name="Kucharzyk K."/>
            <person name="Murdoch R.W."/>
            <person name="Higgins S."/>
            <person name="Loffler F."/>
        </authorList>
    </citation>
    <scope>NUCLEOTIDE SEQUENCE</scope>
</reference>
<protein>
    <submittedName>
        <fullName evidence="1">Uncharacterized protein</fullName>
    </submittedName>
</protein>
<dbReference type="EMBL" id="VSSQ01053250">
    <property type="protein sequence ID" value="MPN07293.1"/>
    <property type="molecule type" value="Genomic_DNA"/>
</dbReference>
<comment type="caution">
    <text evidence="1">The sequence shown here is derived from an EMBL/GenBank/DDBJ whole genome shotgun (WGS) entry which is preliminary data.</text>
</comment>
<proteinExistence type="predicted"/>
<evidence type="ECO:0000313" key="1">
    <source>
        <dbReference type="EMBL" id="MPN07293.1"/>
    </source>
</evidence>
<name>A0A645F401_9ZZZZ</name>
<sequence length="83" mass="8473">MLRVVVEPVELAGVVSTGHSIGGIQGNRVGRLFGALHGEGGLAHVGRQAAGVGVCLTQVDVHGCSGAEHALRLHDERDVESAV</sequence>
<gene>
    <name evidence="1" type="ORF">SDC9_154559</name>
</gene>